<reference evidence="5 6" key="1">
    <citation type="submission" date="2020-05" db="EMBL/GenBank/DDBJ databases">
        <title>Distinct polysaccharide utilization as determinants for interspecies competition between intestinal Prevotella spp.</title>
        <authorList>
            <person name="Galvez E.J.C."/>
            <person name="Iljazovic A."/>
            <person name="Strowig T."/>
        </authorList>
    </citation>
    <scope>NUCLEOTIDE SEQUENCE [LARGE SCALE GENOMIC DNA]</scope>
    <source>
        <strain evidence="5 6">PMUR</strain>
    </source>
</reference>
<feature type="region of interest" description="Disordered" evidence="2">
    <location>
        <begin position="354"/>
        <end position="381"/>
    </location>
</feature>
<dbReference type="RefSeq" id="WP_172275270.1">
    <property type="nucleotide sequence ID" value="NZ_CASGMU010000003.1"/>
</dbReference>
<accession>A0ABX2AL59</accession>
<dbReference type="EMBL" id="JABKKF010000004">
    <property type="protein sequence ID" value="NPD91928.1"/>
    <property type="molecule type" value="Genomic_DNA"/>
</dbReference>
<dbReference type="InterPro" id="IPR050330">
    <property type="entry name" value="Bact_OuterMem_StrucFunc"/>
</dbReference>
<gene>
    <name evidence="5" type="ORF">HPS56_06100</name>
</gene>
<evidence type="ECO:0000313" key="5">
    <source>
        <dbReference type="EMBL" id="NPD91928.1"/>
    </source>
</evidence>
<feature type="compositionally biased region" description="Basic and acidic residues" evidence="2">
    <location>
        <begin position="354"/>
        <end position="370"/>
    </location>
</feature>
<dbReference type="InterPro" id="IPR006665">
    <property type="entry name" value="OmpA-like"/>
</dbReference>
<comment type="caution">
    <text evidence="5">The sequence shown here is derived from an EMBL/GenBank/DDBJ whole genome shotgun (WGS) entry which is preliminary data.</text>
</comment>
<keyword evidence="6" id="KW-1185">Reference proteome</keyword>
<sequence length="381" mass="42270">MKKNLLLLLLAVICTLKVSAQENGKDYEPYPYTFIGLQGGGQVTFTNNSFSNLVTPIGAVSVGRFFTPEIGARINVQGYKNKAGYKVGGEDLTFDFKYISTDIDFLFNLSNIFSPKRVHALNVMLVGGFGFNYAWDDKGYNNLANSMQLTEPTTWTDERIVHNLRVGLQFEMNVSKHVGINLEVAANNTDDRFNVKRNNSDDWQATALLGVTYKFGFHKKRQSGTGSALANLDYDNARNASSAVATAPVVEGEKKAKEEPKPVVKEEAPKAKESTRIDIFFEINSSEVSANEKGKVKKLAEWLKQHPTAKVNLTAYADKGTGTPEINRAISQKRVVSVGKMLVKEYGIDPKRLTSEYKGDTEQPFKENDNNRVTIGIATEQ</sequence>
<keyword evidence="1" id="KW-0472">Membrane</keyword>
<keyword evidence="3" id="KW-0732">Signal</keyword>
<dbReference type="PANTHER" id="PTHR30329:SF21">
    <property type="entry name" value="LIPOPROTEIN YIAD-RELATED"/>
    <property type="match status" value="1"/>
</dbReference>
<dbReference type="PANTHER" id="PTHR30329">
    <property type="entry name" value="STATOR ELEMENT OF FLAGELLAR MOTOR COMPLEX"/>
    <property type="match status" value="1"/>
</dbReference>
<dbReference type="Pfam" id="PF00691">
    <property type="entry name" value="OmpA"/>
    <property type="match status" value="1"/>
</dbReference>
<proteinExistence type="predicted"/>
<evidence type="ECO:0000313" key="6">
    <source>
        <dbReference type="Proteomes" id="UP000714420"/>
    </source>
</evidence>
<evidence type="ECO:0000259" key="4">
    <source>
        <dbReference type="PROSITE" id="PS51123"/>
    </source>
</evidence>
<feature type="signal peptide" evidence="3">
    <location>
        <begin position="1"/>
        <end position="20"/>
    </location>
</feature>
<dbReference type="PROSITE" id="PS51123">
    <property type="entry name" value="OMPA_2"/>
    <property type="match status" value="1"/>
</dbReference>
<feature type="domain" description="OmpA-like" evidence="4">
    <location>
        <begin position="273"/>
        <end position="381"/>
    </location>
</feature>
<dbReference type="Gene3D" id="3.30.1330.60">
    <property type="entry name" value="OmpA-like domain"/>
    <property type="match status" value="1"/>
</dbReference>
<dbReference type="CDD" id="cd07185">
    <property type="entry name" value="OmpA_C-like"/>
    <property type="match status" value="1"/>
</dbReference>
<evidence type="ECO:0000256" key="1">
    <source>
        <dbReference type="PROSITE-ProRule" id="PRU00473"/>
    </source>
</evidence>
<dbReference type="InterPro" id="IPR036737">
    <property type="entry name" value="OmpA-like_sf"/>
</dbReference>
<evidence type="ECO:0000256" key="2">
    <source>
        <dbReference type="SAM" id="MobiDB-lite"/>
    </source>
</evidence>
<evidence type="ECO:0000256" key="3">
    <source>
        <dbReference type="SAM" id="SignalP"/>
    </source>
</evidence>
<feature type="chain" id="PRO_5045185693" evidence="3">
    <location>
        <begin position="21"/>
        <end position="381"/>
    </location>
</feature>
<protein>
    <submittedName>
        <fullName evidence="5">OmpA family protein</fullName>
    </submittedName>
</protein>
<dbReference type="Proteomes" id="UP000714420">
    <property type="component" value="Unassembled WGS sequence"/>
</dbReference>
<name>A0ABX2AL59_9BACT</name>
<dbReference type="SUPFAM" id="SSF103088">
    <property type="entry name" value="OmpA-like"/>
    <property type="match status" value="1"/>
</dbReference>
<organism evidence="5 6">
    <name type="scientific">Xylanibacter muris</name>
    <dbReference type="NCBI Taxonomy" id="2736290"/>
    <lineage>
        <taxon>Bacteria</taxon>
        <taxon>Pseudomonadati</taxon>
        <taxon>Bacteroidota</taxon>
        <taxon>Bacteroidia</taxon>
        <taxon>Bacteroidales</taxon>
        <taxon>Prevotellaceae</taxon>
        <taxon>Xylanibacter</taxon>
    </lineage>
</organism>